<gene>
    <name evidence="1" type="ORF">V5799_032802</name>
</gene>
<accession>A0AAQ4DQ44</accession>
<dbReference type="EMBL" id="JARKHS020028193">
    <property type="protein sequence ID" value="KAK8764584.1"/>
    <property type="molecule type" value="Genomic_DNA"/>
</dbReference>
<dbReference type="Proteomes" id="UP001321473">
    <property type="component" value="Unassembled WGS sequence"/>
</dbReference>
<name>A0AAQ4DQ44_AMBAM</name>
<evidence type="ECO:0000313" key="1">
    <source>
        <dbReference type="EMBL" id="KAK8764584.1"/>
    </source>
</evidence>
<sequence length="108" mass="12128">MRPDAPDVLPCAADKEVSKAPDFRENLLAYWCVRSVFASVTRGRTEERLPMMGVLDPPPKLLLTMGCLKDCVVRRSMTSSSCRVTERHLQAFNEAFSCGSKKDQCSMR</sequence>
<proteinExistence type="predicted"/>
<protein>
    <submittedName>
        <fullName evidence="1">Uncharacterized protein</fullName>
    </submittedName>
</protein>
<dbReference type="AlphaFoldDB" id="A0AAQ4DQ44"/>
<evidence type="ECO:0000313" key="2">
    <source>
        <dbReference type="Proteomes" id="UP001321473"/>
    </source>
</evidence>
<reference evidence="1 2" key="1">
    <citation type="journal article" date="2023" name="Arcadia Sci">
        <title>De novo assembly of a long-read Amblyomma americanum tick genome.</title>
        <authorList>
            <person name="Chou S."/>
            <person name="Poskanzer K.E."/>
            <person name="Rollins M."/>
            <person name="Thuy-Boun P.S."/>
        </authorList>
    </citation>
    <scope>NUCLEOTIDE SEQUENCE [LARGE SCALE GENOMIC DNA]</scope>
    <source>
        <strain evidence="1">F_SG_1</strain>
        <tissue evidence="1">Salivary glands</tissue>
    </source>
</reference>
<comment type="caution">
    <text evidence="1">The sequence shown here is derived from an EMBL/GenBank/DDBJ whole genome shotgun (WGS) entry which is preliminary data.</text>
</comment>
<keyword evidence="2" id="KW-1185">Reference proteome</keyword>
<organism evidence="1 2">
    <name type="scientific">Amblyomma americanum</name>
    <name type="common">Lone star tick</name>
    <dbReference type="NCBI Taxonomy" id="6943"/>
    <lineage>
        <taxon>Eukaryota</taxon>
        <taxon>Metazoa</taxon>
        <taxon>Ecdysozoa</taxon>
        <taxon>Arthropoda</taxon>
        <taxon>Chelicerata</taxon>
        <taxon>Arachnida</taxon>
        <taxon>Acari</taxon>
        <taxon>Parasitiformes</taxon>
        <taxon>Ixodida</taxon>
        <taxon>Ixodoidea</taxon>
        <taxon>Ixodidae</taxon>
        <taxon>Amblyomminae</taxon>
        <taxon>Amblyomma</taxon>
    </lineage>
</organism>